<accession>A0A9W6YD17</accession>
<dbReference type="EMBL" id="BSXT01005122">
    <property type="protein sequence ID" value="GMF59809.1"/>
    <property type="molecule type" value="Genomic_DNA"/>
</dbReference>
<sequence>MTHAYVSSWHILPNPGPFLHINRLFLVALTWFRLIFLFDFELFEWDIEFWHLYPFFTPTIQYVFTAQPTFTTTWLDADVSGLTRREGGMALPSLWAELLAMAMATVSDWAIHGTTCVHVIGDILHPLTTTETAPRVEITPGYTDQPIREVGMNVMMWYAGATMIQSSGGSLPPITHRCILTELHITAGTTLSVALTGLDDTWRPPEPTEFQLTADPVDHPYLIAIQPERAQQMTHTLTIIPSSSDPGTSVAVGSITESIGLPLAKQTELAATPGHLQTPYCRVGSQRKSPFRIETSPTNNTLPSPKGRLSFVGIKSEDQIRSLTPGWTMPLCTVG</sequence>
<evidence type="ECO:0000313" key="1">
    <source>
        <dbReference type="EMBL" id="GMF59809.1"/>
    </source>
</evidence>
<organism evidence="1 2">
    <name type="scientific">Phytophthora fragariaefolia</name>
    <dbReference type="NCBI Taxonomy" id="1490495"/>
    <lineage>
        <taxon>Eukaryota</taxon>
        <taxon>Sar</taxon>
        <taxon>Stramenopiles</taxon>
        <taxon>Oomycota</taxon>
        <taxon>Peronosporomycetes</taxon>
        <taxon>Peronosporales</taxon>
        <taxon>Peronosporaceae</taxon>
        <taxon>Phytophthora</taxon>
    </lineage>
</organism>
<reference evidence="1" key="1">
    <citation type="submission" date="2023-04" db="EMBL/GenBank/DDBJ databases">
        <title>Phytophthora fragariaefolia NBRC 109709.</title>
        <authorList>
            <person name="Ichikawa N."/>
            <person name="Sato H."/>
            <person name="Tonouchi N."/>
        </authorList>
    </citation>
    <scope>NUCLEOTIDE SEQUENCE</scope>
    <source>
        <strain evidence="1">NBRC 109709</strain>
    </source>
</reference>
<gene>
    <name evidence="1" type="ORF">Pfra01_002591800</name>
</gene>
<name>A0A9W6YD17_9STRA</name>
<proteinExistence type="predicted"/>
<keyword evidence="2" id="KW-1185">Reference proteome</keyword>
<protein>
    <submittedName>
        <fullName evidence="1">Unnamed protein product</fullName>
    </submittedName>
</protein>
<dbReference type="AlphaFoldDB" id="A0A9W6YD17"/>
<evidence type="ECO:0000313" key="2">
    <source>
        <dbReference type="Proteomes" id="UP001165121"/>
    </source>
</evidence>
<comment type="caution">
    <text evidence="1">The sequence shown here is derived from an EMBL/GenBank/DDBJ whole genome shotgun (WGS) entry which is preliminary data.</text>
</comment>
<dbReference type="Proteomes" id="UP001165121">
    <property type="component" value="Unassembled WGS sequence"/>
</dbReference>